<protein>
    <submittedName>
        <fullName evidence="2">Uncharacterized protein</fullName>
    </submittedName>
</protein>
<dbReference type="HOGENOM" id="CLU_1120650_0_0_1"/>
<keyword evidence="3" id="KW-1185">Reference proteome</keyword>
<feature type="region of interest" description="Disordered" evidence="1">
    <location>
        <begin position="137"/>
        <end position="164"/>
    </location>
</feature>
<name>A0A074S0P2_9AGAM</name>
<evidence type="ECO:0000256" key="1">
    <source>
        <dbReference type="SAM" id="MobiDB-lite"/>
    </source>
</evidence>
<feature type="compositionally biased region" description="Polar residues" evidence="1">
    <location>
        <begin position="26"/>
        <end position="44"/>
    </location>
</feature>
<reference evidence="2 3" key="1">
    <citation type="submission" date="2013-12" db="EMBL/GenBank/DDBJ databases">
        <authorList>
            <person name="Cubeta M."/>
            <person name="Pakala S."/>
            <person name="Fedorova N."/>
            <person name="Thomas E."/>
            <person name="Dean R."/>
            <person name="Jabaji S."/>
            <person name="Neate S."/>
            <person name="Toda T."/>
            <person name="Tavantzis S."/>
            <person name="Vilgalys R."/>
            <person name="Bharathan N."/>
            <person name="Pakala S."/>
            <person name="Losada L.S."/>
            <person name="Zafar N."/>
            <person name="Nierman W."/>
        </authorList>
    </citation>
    <scope>NUCLEOTIDE SEQUENCE [LARGE SCALE GENOMIC DNA]</scope>
    <source>
        <strain evidence="2 3">123E</strain>
    </source>
</reference>
<evidence type="ECO:0000313" key="3">
    <source>
        <dbReference type="Proteomes" id="UP000027456"/>
    </source>
</evidence>
<comment type="caution">
    <text evidence="2">The sequence shown here is derived from an EMBL/GenBank/DDBJ whole genome shotgun (WGS) entry which is preliminary data.</text>
</comment>
<organism evidence="2 3">
    <name type="scientific">Rhizoctonia solani 123E</name>
    <dbReference type="NCBI Taxonomy" id="1423351"/>
    <lineage>
        <taxon>Eukaryota</taxon>
        <taxon>Fungi</taxon>
        <taxon>Dikarya</taxon>
        <taxon>Basidiomycota</taxon>
        <taxon>Agaricomycotina</taxon>
        <taxon>Agaricomycetes</taxon>
        <taxon>Cantharellales</taxon>
        <taxon>Ceratobasidiaceae</taxon>
        <taxon>Rhizoctonia</taxon>
    </lineage>
</organism>
<proteinExistence type="predicted"/>
<sequence>MNRSLLSAFLKPLHQTKCPIQIIQTPSQAFPVSARSDSQPTTGRTPRPPKHDQAHVPIQRQGNLQWRNAVHEPILPVDNTPGLSSNARLYPSPTGHPLHSGLPKLATQVARPHELTTSLSSPLPSHQLEPKGFDTNTIHGSRTGHRTSLSALPQPHRHSSKPGHEVFDIGAVYESMEAEMRHDPQPGHSLTATAASLGVDAGDLDNVQCDLLGDFLNIYKGQGGVIISPVHGRKDNLIPDDHA</sequence>
<dbReference type="Proteomes" id="UP000027456">
    <property type="component" value="Unassembled WGS sequence"/>
</dbReference>
<dbReference type="AlphaFoldDB" id="A0A074S0P2"/>
<dbReference type="EMBL" id="AZST01000191">
    <property type="protein sequence ID" value="KEP51135.1"/>
    <property type="molecule type" value="Genomic_DNA"/>
</dbReference>
<feature type="compositionally biased region" description="Polar residues" evidence="1">
    <location>
        <begin position="137"/>
        <end position="151"/>
    </location>
</feature>
<accession>A0A074S0P2</accession>
<gene>
    <name evidence="2" type="ORF">V565_067050</name>
</gene>
<feature type="region of interest" description="Disordered" evidence="1">
    <location>
        <begin position="26"/>
        <end position="56"/>
    </location>
</feature>
<evidence type="ECO:0000313" key="2">
    <source>
        <dbReference type="EMBL" id="KEP51135.1"/>
    </source>
</evidence>